<dbReference type="PANTHER" id="PTHR12654:SF0">
    <property type="entry name" value="NON-LYSOSOMAL GLUCOSYLCERAMIDASE"/>
    <property type="match status" value="1"/>
</dbReference>
<accession>A0A813Q3D5</accession>
<evidence type="ECO:0000313" key="3">
    <source>
        <dbReference type="Proteomes" id="UP000663845"/>
    </source>
</evidence>
<comment type="caution">
    <text evidence="2">The sequence shown here is derived from an EMBL/GenBank/DDBJ whole genome shotgun (WGS) entry which is preliminary data.</text>
</comment>
<dbReference type="InterPro" id="IPR006775">
    <property type="entry name" value="GH116_catalytic"/>
</dbReference>
<evidence type="ECO:0000259" key="1">
    <source>
        <dbReference type="Pfam" id="PF04685"/>
    </source>
</evidence>
<dbReference type="InterPro" id="IPR012341">
    <property type="entry name" value="6hp_glycosidase-like_sf"/>
</dbReference>
<organism evidence="2 3">
    <name type="scientific">Adineta steineri</name>
    <dbReference type="NCBI Taxonomy" id="433720"/>
    <lineage>
        <taxon>Eukaryota</taxon>
        <taxon>Metazoa</taxon>
        <taxon>Spiralia</taxon>
        <taxon>Gnathifera</taxon>
        <taxon>Rotifera</taxon>
        <taxon>Eurotatoria</taxon>
        <taxon>Bdelloidea</taxon>
        <taxon>Adinetida</taxon>
        <taxon>Adinetidae</taxon>
        <taxon>Adineta</taxon>
    </lineage>
</organism>
<dbReference type="Gene3D" id="1.50.10.10">
    <property type="match status" value="1"/>
</dbReference>
<protein>
    <recommendedName>
        <fullName evidence="1">Glycosyl-hydrolase family 116 catalytic region domain-containing protein</fullName>
    </recommendedName>
</protein>
<dbReference type="InterPro" id="IPR052566">
    <property type="entry name" value="Non-lysos_glucosylceramidase"/>
</dbReference>
<proteinExistence type="predicted"/>
<sequence length="295" mass="33011">MSQYPTTTFNSFMHLAALRACMELALIMNDTNTYNQCYEPFIRANKQIDQLLWYNDTIDTGYFLAYTGGQGEKAIFTDALYGQVLAFTYGLGPLYNISIMKKHLESEVRLADTPYGLRMLTGREPLTNPQDNSIWMGASQDWSVLNLWFNMDPDSALIQSEKGLNLVRQTLNDQWNVHGLYAADGYGIGGKPWVTSHYGFHMVLWHLPFALSGQYTDLAKGILLFSPKLRSPFILPVLISNIFGTISSTPLLNGQSTYTFTLTIGKLSLNTLAINNAKYPSTVNLIAGQSIQWSG</sequence>
<name>A0A813Q3D5_9BILA</name>
<dbReference type="Pfam" id="PF04685">
    <property type="entry name" value="DUF608"/>
    <property type="match status" value="1"/>
</dbReference>
<dbReference type="InterPro" id="IPR008928">
    <property type="entry name" value="6-hairpin_glycosidase_sf"/>
</dbReference>
<reference evidence="2" key="1">
    <citation type="submission" date="2021-02" db="EMBL/GenBank/DDBJ databases">
        <authorList>
            <person name="Nowell W R."/>
        </authorList>
    </citation>
    <scope>NUCLEOTIDE SEQUENCE</scope>
</reference>
<dbReference type="GO" id="GO:0005975">
    <property type="term" value="P:carbohydrate metabolic process"/>
    <property type="evidence" value="ECO:0007669"/>
    <property type="project" value="InterPro"/>
</dbReference>
<dbReference type="SUPFAM" id="SSF48208">
    <property type="entry name" value="Six-hairpin glycosidases"/>
    <property type="match status" value="1"/>
</dbReference>
<evidence type="ECO:0000313" key="2">
    <source>
        <dbReference type="EMBL" id="CAF0761421.1"/>
    </source>
</evidence>
<dbReference type="EMBL" id="CAJNOG010000016">
    <property type="protein sequence ID" value="CAF0761421.1"/>
    <property type="molecule type" value="Genomic_DNA"/>
</dbReference>
<dbReference type="PANTHER" id="PTHR12654">
    <property type="entry name" value="BILE ACID BETA-GLUCOSIDASE-RELATED"/>
    <property type="match status" value="1"/>
</dbReference>
<dbReference type="GO" id="GO:0008422">
    <property type="term" value="F:beta-glucosidase activity"/>
    <property type="evidence" value="ECO:0007669"/>
    <property type="project" value="TreeGrafter"/>
</dbReference>
<gene>
    <name evidence="2" type="ORF">JYZ213_LOCUS3084</name>
</gene>
<feature type="domain" description="Glycosyl-hydrolase family 116 catalytic region" evidence="1">
    <location>
        <begin position="11"/>
        <end position="106"/>
    </location>
</feature>
<dbReference type="AlphaFoldDB" id="A0A813Q3D5"/>
<dbReference type="Proteomes" id="UP000663845">
    <property type="component" value="Unassembled WGS sequence"/>
</dbReference>